<reference evidence="2 3" key="1">
    <citation type="submission" date="2019-06" db="EMBL/GenBank/DDBJ databases">
        <title>Genome Sequence of the Brown Rot Fungal Pathogen Monilinia fructicola.</title>
        <authorList>
            <person name="De Miccolis Angelini R.M."/>
            <person name="Landi L."/>
            <person name="Abate D."/>
            <person name="Pollastro S."/>
            <person name="Romanazzi G."/>
            <person name="Faretra F."/>
        </authorList>
    </citation>
    <scope>NUCLEOTIDE SEQUENCE [LARGE SCALE GENOMIC DNA]</scope>
    <source>
        <strain evidence="2 3">Mfrc123</strain>
    </source>
</reference>
<dbReference type="AlphaFoldDB" id="A0A5M9K5K2"/>
<evidence type="ECO:0000313" key="2">
    <source>
        <dbReference type="EMBL" id="KAA8575749.1"/>
    </source>
</evidence>
<accession>A0A5M9K5K2</accession>
<comment type="caution">
    <text evidence="2">The sequence shown here is derived from an EMBL/GenBank/DDBJ whole genome shotgun (WGS) entry which is preliminary data.</text>
</comment>
<evidence type="ECO:0000313" key="3">
    <source>
        <dbReference type="Proteomes" id="UP000322873"/>
    </source>
</evidence>
<keyword evidence="3" id="KW-1185">Reference proteome</keyword>
<proteinExistence type="predicted"/>
<gene>
    <name evidence="2" type="ORF">EYC84_004854</name>
</gene>
<evidence type="ECO:0000256" key="1">
    <source>
        <dbReference type="SAM" id="MobiDB-lite"/>
    </source>
</evidence>
<protein>
    <submittedName>
        <fullName evidence="2">Uncharacterized protein</fullName>
    </submittedName>
</protein>
<feature type="region of interest" description="Disordered" evidence="1">
    <location>
        <begin position="125"/>
        <end position="154"/>
    </location>
</feature>
<name>A0A5M9K5K2_MONFR</name>
<organism evidence="2 3">
    <name type="scientific">Monilinia fructicola</name>
    <name type="common">Brown rot fungus</name>
    <name type="synonym">Ciboria fructicola</name>
    <dbReference type="NCBI Taxonomy" id="38448"/>
    <lineage>
        <taxon>Eukaryota</taxon>
        <taxon>Fungi</taxon>
        <taxon>Dikarya</taxon>
        <taxon>Ascomycota</taxon>
        <taxon>Pezizomycotina</taxon>
        <taxon>Leotiomycetes</taxon>
        <taxon>Helotiales</taxon>
        <taxon>Sclerotiniaceae</taxon>
        <taxon>Monilinia</taxon>
    </lineage>
</organism>
<dbReference type="EMBL" id="VICG01000002">
    <property type="protein sequence ID" value="KAA8575749.1"/>
    <property type="molecule type" value="Genomic_DNA"/>
</dbReference>
<feature type="compositionally biased region" description="Pro residues" evidence="1">
    <location>
        <begin position="145"/>
        <end position="154"/>
    </location>
</feature>
<sequence length="154" mass="17312">MISHFSKEGDLSRFSCLLLKIIPRSIQLWQCTFYRLYKQTILQPSHLSQSLALLPSASKVDIRRQQFTQHPYRLGNSPNSTSVDRSIQFSKHSFNQISQVQFRGSLVSASQKSNTSITSTITMITRENASSNMGRGAYDTTGLPQPNPPPPKPK</sequence>
<dbReference type="Proteomes" id="UP000322873">
    <property type="component" value="Unassembled WGS sequence"/>
</dbReference>